<keyword evidence="3" id="KW-1185">Reference proteome</keyword>
<evidence type="ECO:0000313" key="3">
    <source>
        <dbReference type="Proteomes" id="UP000579647"/>
    </source>
</evidence>
<dbReference type="PANTHER" id="PTHR36151:SF3">
    <property type="entry name" value="ER-BOUND OXYGENASE MPAB_MPAB'_RUBBER OXYGENASE CATALYTIC DOMAIN-CONTAINING PROTEIN"/>
    <property type="match status" value="1"/>
</dbReference>
<dbReference type="Proteomes" id="UP000579647">
    <property type="component" value="Unassembled WGS sequence"/>
</dbReference>
<dbReference type="InterPro" id="IPR018713">
    <property type="entry name" value="MPAB/Lcp_cat_dom"/>
</dbReference>
<dbReference type="AlphaFoldDB" id="A0A840WQ24"/>
<reference evidence="2 3" key="1">
    <citation type="submission" date="2020-08" db="EMBL/GenBank/DDBJ databases">
        <title>Sequencing the genomes of 1000 actinobacteria strains.</title>
        <authorList>
            <person name="Klenk H.-P."/>
        </authorList>
    </citation>
    <scope>NUCLEOTIDE SEQUENCE [LARGE SCALE GENOMIC DNA]</scope>
    <source>
        <strain evidence="2 3">DSM 44598</strain>
    </source>
</reference>
<accession>A0A840WQ24</accession>
<proteinExistence type="predicted"/>
<evidence type="ECO:0000313" key="2">
    <source>
        <dbReference type="EMBL" id="MBB5493816.1"/>
    </source>
</evidence>
<name>A0A840WQ24_9ACTN</name>
<dbReference type="GO" id="GO:0016491">
    <property type="term" value="F:oxidoreductase activity"/>
    <property type="evidence" value="ECO:0007669"/>
    <property type="project" value="InterPro"/>
</dbReference>
<dbReference type="PANTHER" id="PTHR36151">
    <property type="entry name" value="BLR2777 PROTEIN"/>
    <property type="match status" value="1"/>
</dbReference>
<organism evidence="2 3">
    <name type="scientific">Nocardiopsis metallicus</name>
    <dbReference type="NCBI Taxonomy" id="179819"/>
    <lineage>
        <taxon>Bacteria</taxon>
        <taxon>Bacillati</taxon>
        <taxon>Actinomycetota</taxon>
        <taxon>Actinomycetes</taxon>
        <taxon>Streptosporangiales</taxon>
        <taxon>Nocardiopsidaceae</taxon>
        <taxon>Nocardiopsis</taxon>
    </lineage>
</organism>
<dbReference type="Pfam" id="PF09995">
    <property type="entry name" value="MPAB_Lcp_cat"/>
    <property type="match status" value="1"/>
</dbReference>
<comment type="caution">
    <text evidence="2">The sequence shown here is derived from an EMBL/GenBank/DDBJ whole genome shotgun (WGS) entry which is preliminary data.</text>
</comment>
<sequence length="267" mass="30351">MARSSDQSVLRRLNSEASLLAGAGYAVLLQIAHPSVARGVAEHSDFAARPLDRLRGTLYFIYATAQGTPEERDRVHAIVRAMHRKVRGPGYDALDPELLLWVAATLYRSAVRLYELTVTELTEQEHTEFLGEAAVYATALGLPPEKWPRNPEEFADYWERAYARLEVGDEARRLARGLFRPKNRLLWPLTLTQRFLTGGLLDPELREAFGIPWSEAHQRRFDRLMRITRAVYPRLPKGVRGLPTAMYMRSLRKNGGWKPSRATKVTG</sequence>
<feature type="domain" description="ER-bound oxygenase mpaB/mpaB'/Rubber oxygenase catalytic" evidence="1">
    <location>
        <begin position="12"/>
        <end position="230"/>
    </location>
</feature>
<gene>
    <name evidence="2" type="ORF">HNR07_004953</name>
</gene>
<protein>
    <submittedName>
        <fullName evidence="2">Uncharacterized protein (DUF2236 family)</fullName>
    </submittedName>
</protein>
<evidence type="ECO:0000259" key="1">
    <source>
        <dbReference type="Pfam" id="PF09995"/>
    </source>
</evidence>
<dbReference type="EMBL" id="JACHDO010000001">
    <property type="protein sequence ID" value="MBB5493816.1"/>
    <property type="molecule type" value="Genomic_DNA"/>
</dbReference>
<dbReference type="RefSeq" id="WP_184366934.1">
    <property type="nucleotide sequence ID" value="NZ_BAAAKM010000082.1"/>
</dbReference>